<dbReference type="EMBL" id="ANIK01000003">
    <property type="protein sequence ID" value="EMJ98063.1"/>
    <property type="molecule type" value="Genomic_DNA"/>
</dbReference>
<dbReference type="AlphaFoldDB" id="M6D9X6"/>
<dbReference type="Proteomes" id="UP000011988">
    <property type="component" value="Unassembled WGS sequence"/>
</dbReference>
<comment type="caution">
    <text evidence="2">The sequence shown here is derived from an EMBL/GenBank/DDBJ whole genome shotgun (WGS) entry which is preliminary data.</text>
</comment>
<gene>
    <name evidence="2" type="ORF">LEP1GSC194_2672</name>
</gene>
<keyword evidence="1" id="KW-0472">Membrane</keyword>
<evidence type="ECO:0000313" key="3">
    <source>
        <dbReference type="Proteomes" id="UP000011988"/>
    </source>
</evidence>
<proteinExistence type="predicted"/>
<keyword evidence="1" id="KW-1133">Transmembrane helix</keyword>
<protein>
    <submittedName>
        <fullName evidence="2">Uncharacterized protein</fullName>
    </submittedName>
</protein>
<keyword evidence="1" id="KW-0812">Transmembrane</keyword>
<evidence type="ECO:0000256" key="1">
    <source>
        <dbReference type="SAM" id="Phobius"/>
    </source>
</evidence>
<sequence length="63" mass="7451">MKTFDVFVLVFGYTFFWTFLFWSFIAAAAAAFWLSLMFFRNKNKSLNKNEADKLKIDHDDLGN</sequence>
<name>M6D9X6_9LEPT</name>
<dbReference type="PATRIC" id="fig|1218565.3.peg.370"/>
<feature type="transmembrane region" description="Helical" evidence="1">
    <location>
        <begin position="6"/>
        <end position="39"/>
    </location>
</feature>
<evidence type="ECO:0000313" key="2">
    <source>
        <dbReference type="EMBL" id="EMJ98063.1"/>
    </source>
</evidence>
<accession>M6D9X6</accession>
<organism evidence="2 3">
    <name type="scientific">Leptospira alstonii serovar Sichuan str. 79601</name>
    <dbReference type="NCBI Taxonomy" id="1218565"/>
    <lineage>
        <taxon>Bacteria</taxon>
        <taxon>Pseudomonadati</taxon>
        <taxon>Spirochaetota</taxon>
        <taxon>Spirochaetia</taxon>
        <taxon>Leptospirales</taxon>
        <taxon>Leptospiraceae</taxon>
        <taxon>Leptospira</taxon>
    </lineage>
</organism>
<reference evidence="2 3" key="1">
    <citation type="submission" date="2013-01" db="EMBL/GenBank/DDBJ databases">
        <authorList>
            <person name="Harkins D.M."/>
            <person name="Durkin A.S."/>
            <person name="Brinkac L.M."/>
            <person name="Haft D.H."/>
            <person name="Selengut J.D."/>
            <person name="Sanka R."/>
            <person name="DePew J."/>
            <person name="Purushe J."/>
            <person name="Galloway R.L."/>
            <person name="Vinetz J.M."/>
            <person name="Sutton G.G."/>
            <person name="Nierman W.C."/>
            <person name="Fouts D.E."/>
        </authorList>
    </citation>
    <scope>NUCLEOTIDE SEQUENCE [LARGE SCALE GENOMIC DNA]</scope>
    <source>
        <strain evidence="2 3">79601</strain>
    </source>
</reference>